<dbReference type="RefSeq" id="WP_173584000.1">
    <property type="nucleotide sequence ID" value="NZ_WOTB01000018.1"/>
</dbReference>
<proteinExistence type="predicted"/>
<organism evidence="1 2">
    <name type="scientific">Acetobacter musti</name>
    <dbReference type="NCBI Taxonomy" id="864732"/>
    <lineage>
        <taxon>Bacteria</taxon>
        <taxon>Pseudomonadati</taxon>
        <taxon>Pseudomonadota</taxon>
        <taxon>Alphaproteobacteria</taxon>
        <taxon>Acetobacterales</taxon>
        <taxon>Acetobacteraceae</taxon>
        <taxon>Acetobacter</taxon>
    </lineage>
</organism>
<comment type="caution">
    <text evidence="1">The sequence shown here is derived from an EMBL/GenBank/DDBJ whole genome shotgun (WGS) entry which is preliminary data.</text>
</comment>
<accession>A0ABX0JUQ6</accession>
<reference evidence="1 2" key="1">
    <citation type="journal article" date="2020" name="Int. J. Syst. Evol. Microbiol.">
        <title>Novel acetic acid bacteria from cider fermentations: Acetobacter conturbans sp. nov. and Acetobacter fallax sp. nov.</title>
        <authorList>
            <person name="Sombolestani A.S."/>
            <person name="Cleenwerck I."/>
            <person name="Cnockaert M."/>
            <person name="Borremans W."/>
            <person name="Wieme A.D."/>
            <person name="De Vuyst L."/>
            <person name="Vandamme P."/>
        </authorList>
    </citation>
    <scope>NUCLEOTIDE SEQUENCE [LARGE SCALE GENOMIC DNA]</scope>
    <source>
        <strain evidence="1 2">LMG 30640</strain>
    </source>
</reference>
<sequence>MITIETLAVRLGRISTGEIATWVERDWLRADGAPGHYLFQEMDEVRAKLILELRDDLGVDEDALPVVLSLLDQLYAARRQMRLLANALTGGNPEDATAESVSELRAVLVQAVKNIPDECKN</sequence>
<keyword evidence="2" id="KW-1185">Reference proteome</keyword>
<dbReference type="EMBL" id="WOTB01000018">
    <property type="protein sequence ID" value="NHN85612.1"/>
    <property type="molecule type" value="Genomic_DNA"/>
</dbReference>
<evidence type="ECO:0000313" key="2">
    <source>
        <dbReference type="Proteomes" id="UP000635278"/>
    </source>
</evidence>
<dbReference type="Gene3D" id="1.10.1660.10">
    <property type="match status" value="1"/>
</dbReference>
<evidence type="ECO:0000313" key="1">
    <source>
        <dbReference type="EMBL" id="NHN85612.1"/>
    </source>
</evidence>
<protein>
    <recommendedName>
        <fullName evidence="3">Chaperone modulatory protein CbpM</fullName>
    </recommendedName>
</protein>
<evidence type="ECO:0008006" key="3">
    <source>
        <dbReference type="Google" id="ProtNLM"/>
    </source>
</evidence>
<name>A0ABX0JUQ6_9PROT</name>
<dbReference type="Proteomes" id="UP000635278">
    <property type="component" value="Unassembled WGS sequence"/>
</dbReference>
<gene>
    <name evidence="1" type="ORF">GOB93_13315</name>
</gene>